<evidence type="ECO:0000313" key="1">
    <source>
        <dbReference type="EMBL" id="BAV99363.1"/>
    </source>
</evidence>
<protein>
    <recommendedName>
        <fullName evidence="3">Lipoprotein</fullName>
    </recommendedName>
</protein>
<dbReference type="EMBL" id="AP014940">
    <property type="protein sequence ID" value="BAV99363.1"/>
    <property type="molecule type" value="Genomic_DNA"/>
</dbReference>
<dbReference type="RefSeq" id="WP_145960155.1">
    <property type="nucleotide sequence ID" value="NZ_AP014940.1"/>
</dbReference>
<name>A0AAU9ASA8_LYSEN</name>
<accession>A0AAU9ASA8</accession>
<dbReference type="KEGG" id="lem:LEN_3876"/>
<gene>
    <name evidence="1" type="ORF">LEN_3876</name>
</gene>
<dbReference type="Proteomes" id="UP000218824">
    <property type="component" value="Chromosome"/>
</dbReference>
<reference evidence="1 2" key="1">
    <citation type="journal article" date="2017" name="DNA Res.">
        <title>Complete genome sequence and expression profile of the commercial lytic enzyme producer Lysobacter enzymogenes M497-1.</title>
        <authorList>
            <person name="Takami H."/>
            <person name="Toyoda A."/>
            <person name="Uchiyama I."/>
            <person name="Itoh T."/>
            <person name="Takaki Y."/>
            <person name="Arai W."/>
            <person name="Nishi S."/>
            <person name="Kawai M."/>
            <person name="Shinya K."/>
            <person name="Ikeda H."/>
        </authorList>
    </citation>
    <scope>NUCLEOTIDE SEQUENCE [LARGE SCALE GENOMIC DNA]</scope>
    <source>
        <strain evidence="1 2">M497-1</strain>
    </source>
</reference>
<organism evidence="1 2">
    <name type="scientific">Lysobacter enzymogenes</name>
    <dbReference type="NCBI Taxonomy" id="69"/>
    <lineage>
        <taxon>Bacteria</taxon>
        <taxon>Pseudomonadati</taxon>
        <taxon>Pseudomonadota</taxon>
        <taxon>Gammaproteobacteria</taxon>
        <taxon>Lysobacterales</taxon>
        <taxon>Lysobacteraceae</taxon>
        <taxon>Lysobacter</taxon>
    </lineage>
</organism>
<evidence type="ECO:0000313" key="2">
    <source>
        <dbReference type="Proteomes" id="UP000218824"/>
    </source>
</evidence>
<dbReference type="AlphaFoldDB" id="A0AAU9ASA8"/>
<proteinExistence type="predicted"/>
<evidence type="ECO:0008006" key="3">
    <source>
        <dbReference type="Google" id="ProtNLM"/>
    </source>
</evidence>
<dbReference type="GeneID" id="83066727"/>
<sequence length="154" mass="16763">MALFPGDGSMAKALGVLVVLCLSACCNDNACRLNKQLNELPDQEAFSRFKALDAKDQVGVYLWELTHSKPVASRYEFLLRENAGAVAEPLLDAANRSDGYLVQASIVRSLAKLPAGSRSKLARSQLVAAVERCKRLAGDERDEVCTTYGDMLLK</sequence>